<sequence>MPHPPTPPHRRGEPAHEARHPVSRRRRGPARRAAGRHLDRSGRGRRSLRTGRRLRRDPELVERLPGRLHRHQPHQHDRQQLVALLRPADRRDRLQPVERHPHLHQHLHRHPLHGDLAELGRAARPGTSAPTVGFGVTTGAAQSAPVNCTINNQPCAGAPADGAAPTVPGNLHSTGAGPGSITLGWNAATDNVGVAGYHLREGSDVVATVTGTSATVRGLLQGSSHSFTVSAFDAAGNESAASAAVTATAGTGTTPGTAAPYVDLGAYPTPSLPALSAASGLKEFSLAFIINGSQPCTASWFGAYDPATGWNKADMDAVRAAGGDVRPSFGGANGTELAQSCTTVASLAAQYQKVVDVYALDRVDFDIEGTAVTDHASVDRRSAALAQVQAAQRAKGRELKVSLTLPVLPSGLTADGVYILQSAKNAGLAVDLVNVMAMDFGDWAAPSPAGKMGAYAIQSAQSTQAQIRSVWTNLTDAQAYAMVGVTPMLGQNDTASEVFGISDAQQLIAFAQQNHLGELAFWELTRDANACTGSLPKCTNIPQTPYQFSKLFAAYNG</sequence>
<name>A0A066ZCL4_9ACTN</name>
<dbReference type="GO" id="GO:0000272">
    <property type="term" value="P:polysaccharide catabolic process"/>
    <property type="evidence" value="ECO:0007669"/>
    <property type="project" value="UniProtKB-KW"/>
</dbReference>
<dbReference type="GO" id="GO:0008843">
    <property type="term" value="F:endochitinase activity"/>
    <property type="evidence" value="ECO:0007669"/>
    <property type="project" value="UniProtKB-EC"/>
</dbReference>
<keyword evidence="1 6" id="KW-0326">Glycosidase</keyword>
<comment type="caution">
    <text evidence="6">The sequence shown here is derived from an EMBL/GenBank/DDBJ whole genome shotgun (WGS) entry which is preliminary data.</text>
</comment>
<dbReference type="InterPro" id="IPR013783">
    <property type="entry name" value="Ig-like_fold"/>
</dbReference>
<evidence type="ECO:0000256" key="2">
    <source>
        <dbReference type="ARBA" id="ARBA00023326"/>
    </source>
</evidence>
<keyword evidence="2" id="KW-0119">Carbohydrate metabolism</keyword>
<dbReference type="InterPro" id="IPR036116">
    <property type="entry name" value="FN3_sf"/>
</dbReference>
<dbReference type="EC" id="3.2.1.14" evidence="6"/>
<feature type="compositionally biased region" description="Basic residues" evidence="3">
    <location>
        <begin position="21"/>
        <end position="35"/>
    </location>
</feature>
<feature type="domain" description="GH18" evidence="5">
    <location>
        <begin position="255"/>
        <end position="557"/>
    </location>
</feature>
<proteinExistence type="predicted"/>
<feature type="compositionally biased region" description="Basic residues" evidence="3">
    <location>
        <begin position="43"/>
        <end position="55"/>
    </location>
</feature>
<dbReference type="InterPro" id="IPR003961">
    <property type="entry name" value="FN3_dom"/>
</dbReference>
<dbReference type="Pfam" id="PF00704">
    <property type="entry name" value="Glyco_hydro_18"/>
    <property type="match status" value="1"/>
</dbReference>
<keyword evidence="7" id="KW-1185">Reference proteome</keyword>
<gene>
    <name evidence="6" type="ORF">KCH_03030</name>
</gene>
<evidence type="ECO:0000313" key="6">
    <source>
        <dbReference type="EMBL" id="KDN87890.1"/>
    </source>
</evidence>
<dbReference type="Pfam" id="PF00041">
    <property type="entry name" value="fn3"/>
    <property type="match status" value="1"/>
</dbReference>
<dbReference type="HOGENOM" id="CLU_019399_4_1_11"/>
<evidence type="ECO:0000259" key="4">
    <source>
        <dbReference type="PROSITE" id="PS50853"/>
    </source>
</evidence>
<feature type="region of interest" description="Disordered" evidence="3">
    <location>
        <begin position="1"/>
        <end position="60"/>
    </location>
</feature>
<dbReference type="AlphaFoldDB" id="A0A066ZCL4"/>
<keyword evidence="6" id="KW-0378">Hydrolase</keyword>
<dbReference type="eggNOG" id="COG4733">
    <property type="taxonomic scope" value="Bacteria"/>
</dbReference>
<accession>A0A066ZCL4</accession>
<dbReference type="EMBL" id="JNBY01000014">
    <property type="protein sequence ID" value="KDN87890.1"/>
    <property type="molecule type" value="Genomic_DNA"/>
</dbReference>
<dbReference type="SUPFAM" id="SSF49265">
    <property type="entry name" value="Fibronectin type III"/>
    <property type="match status" value="1"/>
</dbReference>
<organism evidence="6 7">
    <name type="scientific">Kitasatospora cheerisanensis KCTC 2395</name>
    <dbReference type="NCBI Taxonomy" id="1348663"/>
    <lineage>
        <taxon>Bacteria</taxon>
        <taxon>Bacillati</taxon>
        <taxon>Actinomycetota</taxon>
        <taxon>Actinomycetes</taxon>
        <taxon>Kitasatosporales</taxon>
        <taxon>Streptomycetaceae</taxon>
        <taxon>Kitasatospora</taxon>
    </lineage>
</organism>
<evidence type="ECO:0000259" key="5">
    <source>
        <dbReference type="PROSITE" id="PS51910"/>
    </source>
</evidence>
<dbReference type="SUPFAM" id="SSF51445">
    <property type="entry name" value="(Trans)glycosidases"/>
    <property type="match status" value="1"/>
</dbReference>
<dbReference type="Gene3D" id="3.20.20.80">
    <property type="entry name" value="Glycosidases"/>
    <property type="match status" value="1"/>
</dbReference>
<feature type="domain" description="Fibronectin type-III" evidence="4">
    <location>
        <begin position="167"/>
        <end position="256"/>
    </location>
</feature>
<dbReference type="PANTHER" id="PTHR42976:SF1">
    <property type="entry name" value="GH18 DOMAIN-CONTAINING PROTEIN-RELATED"/>
    <property type="match status" value="1"/>
</dbReference>
<dbReference type="Proteomes" id="UP000027178">
    <property type="component" value="Unassembled WGS sequence"/>
</dbReference>
<protein>
    <submittedName>
        <fullName evidence="6">Cellulose-binding protein II</fullName>
        <ecNumber evidence="6">3.2.1.14</ecNumber>
    </submittedName>
</protein>
<dbReference type="eggNOG" id="COG3469">
    <property type="taxonomic scope" value="Bacteria"/>
</dbReference>
<dbReference type="InterPro" id="IPR017853">
    <property type="entry name" value="GH"/>
</dbReference>
<dbReference type="PROSITE" id="PS50853">
    <property type="entry name" value="FN3"/>
    <property type="match status" value="1"/>
</dbReference>
<feature type="compositionally biased region" description="Basic and acidic residues" evidence="3">
    <location>
        <begin position="10"/>
        <end position="20"/>
    </location>
</feature>
<dbReference type="InterPro" id="IPR001223">
    <property type="entry name" value="Glyco_hydro18_cat"/>
</dbReference>
<dbReference type="PANTHER" id="PTHR42976">
    <property type="entry name" value="BIFUNCTIONAL CHITINASE/LYSOZYME-RELATED"/>
    <property type="match status" value="1"/>
</dbReference>
<dbReference type="PATRIC" id="fig|1348663.4.peg.282"/>
<evidence type="ECO:0000256" key="1">
    <source>
        <dbReference type="ARBA" id="ARBA00023295"/>
    </source>
</evidence>
<dbReference type="CDD" id="cd00063">
    <property type="entry name" value="FN3"/>
    <property type="match status" value="1"/>
</dbReference>
<reference evidence="6 7" key="1">
    <citation type="submission" date="2014-05" db="EMBL/GenBank/DDBJ databases">
        <title>Draft Genome Sequence of Kitasatospora cheerisanensis KCTC 2395.</title>
        <authorList>
            <person name="Nam D.H."/>
        </authorList>
    </citation>
    <scope>NUCLEOTIDE SEQUENCE [LARGE SCALE GENOMIC DNA]</scope>
    <source>
        <strain evidence="6 7">KCTC 2395</strain>
    </source>
</reference>
<dbReference type="PROSITE" id="PS51910">
    <property type="entry name" value="GH18_2"/>
    <property type="match status" value="1"/>
</dbReference>
<keyword evidence="2" id="KW-0624">Polysaccharide degradation</keyword>
<dbReference type="CDD" id="cd06543">
    <property type="entry name" value="GH18_PF-ChiA-like"/>
    <property type="match status" value="1"/>
</dbReference>
<evidence type="ECO:0000313" key="7">
    <source>
        <dbReference type="Proteomes" id="UP000027178"/>
    </source>
</evidence>
<evidence type="ECO:0000256" key="3">
    <source>
        <dbReference type="SAM" id="MobiDB-lite"/>
    </source>
</evidence>
<dbReference type="SMART" id="SM00060">
    <property type="entry name" value="FN3"/>
    <property type="match status" value="1"/>
</dbReference>
<dbReference type="InterPro" id="IPR052750">
    <property type="entry name" value="GH18_Chitinase"/>
</dbReference>
<dbReference type="Gene3D" id="2.60.40.10">
    <property type="entry name" value="Immunoglobulins"/>
    <property type="match status" value="1"/>
</dbReference>